<dbReference type="NCBIfam" id="TIGR02904">
    <property type="entry name" value="spore_ysxE"/>
    <property type="match status" value="1"/>
</dbReference>
<dbReference type="PANTHER" id="PTHR39179:SF3">
    <property type="entry name" value="COTS-RELATED PROTEIN"/>
    <property type="match status" value="1"/>
</dbReference>
<dbReference type="Pfam" id="PF01636">
    <property type="entry name" value="APH"/>
    <property type="match status" value="1"/>
</dbReference>
<dbReference type="Gene3D" id="3.30.200.20">
    <property type="entry name" value="Phosphorylase Kinase, domain 1"/>
    <property type="match status" value="1"/>
</dbReference>
<keyword evidence="3" id="KW-1185">Reference proteome</keyword>
<organism evidence="2 3">
    <name type="scientific">Anoxybacteroides tepidamans</name>
    <dbReference type="NCBI Taxonomy" id="265948"/>
    <lineage>
        <taxon>Bacteria</taxon>
        <taxon>Bacillati</taxon>
        <taxon>Bacillota</taxon>
        <taxon>Bacilli</taxon>
        <taxon>Bacillales</taxon>
        <taxon>Anoxybacillaceae</taxon>
        <taxon>Anoxybacteroides</taxon>
    </lineage>
</organism>
<dbReference type="InterPro" id="IPR014253">
    <property type="entry name" value="Spore_coat_YsxE"/>
</dbReference>
<dbReference type="PANTHER" id="PTHR39179">
    <property type="entry name" value="SPORE COAT PROTEIN I"/>
    <property type="match status" value="1"/>
</dbReference>
<dbReference type="InterPro" id="IPR002575">
    <property type="entry name" value="Aminoglycoside_PTrfase"/>
</dbReference>
<keyword evidence="2" id="KW-0167">Capsid protein</keyword>
<dbReference type="Proteomes" id="UP000520011">
    <property type="component" value="Unassembled WGS sequence"/>
</dbReference>
<evidence type="ECO:0000259" key="1">
    <source>
        <dbReference type="Pfam" id="PF01636"/>
    </source>
</evidence>
<gene>
    <name evidence="2" type="ORF">HNQ34_001685</name>
</gene>
<dbReference type="GO" id="GO:0042601">
    <property type="term" value="C:endospore-forming forespore"/>
    <property type="evidence" value="ECO:0007669"/>
    <property type="project" value="TreeGrafter"/>
</dbReference>
<accession>A0A7W8IQ59</accession>
<name>A0A7W8IQ59_9BACL</name>
<reference evidence="2 3" key="1">
    <citation type="submission" date="2020-08" db="EMBL/GenBank/DDBJ databases">
        <title>Genomic Encyclopedia of Type Strains, Phase IV (KMG-IV): sequencing the most valuable type-strain genomes for metagenomic binning, comparative biology and taxonomic classification.</title>
        <authorList>
            <person name="Goeker M."/>
        </authorList>
    </citation>
    <scope>NUCLEOTIDE SEQUENCE [LARGE SCALE GENOMIC DNA]</scope>
    <source>
        <strain evidence="2 3">DSM 16325</strain>
    </source>
</reference>
<comment type="caution">
    <text evidence="2">The sequence shown here is derived from an EMBL/GenBank/DDBJ whole genome shotgun (WGS) entry which is preliminary data.</text>
</comment>
<dbReference type="Gene3D" id="3.90.1200.10">
    <property type="match status" value="1"/>
</dbReference>
<dbReference type="InterPro" id="IPR047175">
    <property type="entry name" value="CotS-like"/>
</dbReference>
<proteinExistence type="predicted"/>
<dbReference type="EMBL" id="JACHEP010000007">
    <property type="protein sequence ID" value="MBB5324588.1"/>
    <property type="molecule type" value="Genomic_DNA"/>
</dbReference>
<feature type="domain" description="Aminoglycoside phosphotransferase" evidence="1">
    <location>
        <begin position="84"/>
        <end position="260"/>
    </location>
</feature>
<dbReference type="InterPro" id="IPR011009">
    <property type="entry name" value="Kinase-like_dom_sf"/>
</dbReference>
<evidence type="ECO:0000313" key="2">
    <source>
        <dbReference type="EMBL" id="MBB5324588.1"/>
    </source>
</evidence>
<dbReference type="RefSeq" id="WP_246363963.1">
    <property type="nucleotide sequence ID" value="NZ_JACHEP010000007.1"/>
</dbReference>
<dbReference type="SUPFAM" id="SSF56112">
    <property type="entry name" value="Protein kinase-like (PK-like)"/>
    <property type="match status" value="1"/>
</dbReference>
<protein>
    <submittedName>
        <fullName evidence="2">Spore coat protein YsxE</fullName>
    </submittedName>
</protein>
<sequence>MEREVDSLQRSDMAILSHYPLHVMRIDDYGKVKKVQAVEGTFALKKIDDPRKLHAIEQAVFFYRPQMIPIYWSKRGTLFVAEGGYYYYVMPWISPPSGQRATEAMISFFRDLATLHQKTLQEINVDETELKNYYETKKAAWEEERSFLQSYAEQCEHEWYMSPFQLQFCTYFHETMQAYWFAETQLETWYEKMKETKKWRVAFVHGNARSSHYVQSERGGRYFLSWERARWTFPLVDVATSLYEYVRTPPPVDETWIDGFDEYKRQLAIREEELAFFLSHAASPTYLYRVVSSYAAKRKKEWTEYAAVSRLQREYWALKQTEQIVMRLVQNEQLSNPIKMESDGQQN</sequence>
<dbReference type="AlphaFoldDB" id="A0A7W8IQ59"/>
<keyword evidence="2" id="KW-0946">Virion</keyword>
<evidence type="ECO:0000313" key="3">
    <source>
        <dbReference type="Proteomes" id="UP000520011"/>
    </source>
</evidence>